<dbReference type="CDD" id="cd17932">
    <property type="entry name" value="DEXQc_UvrD"/>
    <property type="match status" value="1"/>
</dbReference>
<gene>
    <name evidence="11" type="ORF">HZF24_12485</name>
</gene>
<comment type="catalytic activity">
    <reaction evidence="8">
        <text>ATP + H2O = ADP + phosphate + H(+)</text>
        <dbReference type="Rhea" id="RHEA:13065"/>
        <dbReference type="ChEBI" id="CHEBI:15377"/>
        <dbReference type="ChEBI" id="CHEBI:15378"/>
        <dbReference type="ChEBI" id="CHEBI:30616"/>
        <dbReference type="ChEBI" id="CHEBI:43474"/>
        <dbReference type="ChEBI" id="CHEBI:456216"/>
        <dbReference type="EC" id="5.6.2.4"/>
    </reaction>
</comment>
<feature type="binding site" evidence="9">
    <location>
        <begin position="341"/>
        <end position="348"/>
    </location>
    <ligand>
        <name>ATP</name>
        <dbReference type="ChEBI" id="CHEBI:30616"/>
    </ligand>
</feature>
<comment type="caution">
    <text evidence="11">The sequence shown here is derived from an EMBL/GenBank/DDBJ whole genome shotgun (WGS) entry which is preliminary data.</text>
</comment>
<dbReference type="Gene3D" id="3.40.50.300">
    <property type="entry name" value="P-loop containing nucleotide triphosphate hydrolases"/>
    <property type="match status" value="3"/>
</dbReference>
<evidence type="ECO:0000256" key="1">
    <source>
        <dbReference type="ARBA" id="ARBA00022741"/>
    </source>
</evidence>
<dbReference type="GO" id="GO:0000725">
    <property type="term" value="P:recombinational repair"/>
    <property type="evidence" value="ECO:0007669"/>
    <property type="project" value="TreeGrafter"/>
</dbReference>
<dbReference type="GO" id="GO:0005524">
    <property type="term" value="F:ATP binding"/>
    <property type="evidence" value="ECO:0007669"/>
    <property type="project" value="UniProtKB-UniRule"/>
</dbReference>
<dbReference type="EMBL" id="JACBNQ010000015">
    <property type="protein sequence ID" value="NYB74957.1"/>
    <property type="molecule type" value="Genomic_DNA"/>
</dbReference>
<evidence type="ECO:0000313" key="12">
    <source>
        <dbReference type="Proteomes" id="UP000611629"/>
    </source>
</evidence>
<evidence type="ECO:0000256" key="9">
    <source>
        <dbReference type="PROSITE-ProRule" id="PRU00560"/>
    </source>
</evidence>
<dbReference type="Proteomes" id="UP000611629">
    <property type="component" value="Unassembled WGS sequence"/>
</dbReference>
<dbReference type="Pfam" id="PF00580">
    <property type="entry name" value="UvrD-helicase"/>
    <property type="match status" value="1"/>
</dbReference>
<dbReference type="GO" id="GO:0016787">
    <property type="term" value="F:hydrolase activity"/>
    <property type="evidence" value="ECO:0007669"/>
    <property type="project" value="UniProtKB-UniRule"/>
</dbReference>
<dbReference type="RefSeq" id="WP_179238660.1">
    <property type="nucleotide sequence ID" value="NZ_JACBNQ010000015.1"/>
</dbReference>
<feature type="domain" description="UvrD-like helicase ATP-binding" evidence="10">
    <location>
        <begin position="320"/>
        <end position="647"/>
    </location>
</feature>
<organism evidence="11 12">
    <name type="scientific">Sedimentibacter hydroxybenzoicus DSM 7310</name>
    <dbReference type="NCBI Taxonomy" id="1123245"/>
    <lineage>
        <taxon>Bacteria</taxon>
        <taxon>Bacillati</taxon>
        <taxon>Bacillota</taxon>
        <taxon>Tissierellia</taxon>
        <taxon>Sedimentibacter</taxon>
    </lineage>
</organism>
<evidence type="ECO:0000259" key="10">
    <source>
        <dbReference type="PROSITE" id="PS51198"/>
    </source>
</evidence>
<dbReference type="Pfam" id="PF13361">
    <property type="entry name" value="UvrD_C"/>
    <property type="match status" value="1"/>
</dbReference>
<dbReference type="GO" id="GO:0003677">
    <property type="term" value="F:DNA binding"/>
    <property type="evidence" value="ECO:0007669"/>
    <property type="project" value="InterPro"/>
</dbReference>
<comment type="catalytic activity">
    <reaction evidence="6">
        <text>Couples ATP hydrolysis with the unwinding of duplex DNA by translocating in the 3'-5' direction.</text>
        <dbReference type="EC" id="5.6.2.4"/>
    </reaction>
</comment>
<dbReference type="SUPFAM" id="SSF52540">
    <property type="entry name" value="P-loop containing nucleoside triphosphate hydrolases"/>
    <property type="match status" value="1"/>
</dbReference>
<evidence type="ECO:0000256" key="7">
    <source>
        <dbReference type="ARBA" id="ARBA00034808"/>
    </source>
</evidence>
<evidence type="ECO:0000313" key="11">
    <source>
        <dbReference type="EMBL" id="NYB74957.1"/>
    </source>
</evidence>
<accession>A0A974BLL7</accession>
<dbReference type="InterPro" id="IPR011528">
    <property type="entry name" value="NERD"/>
</dbReference>
<dbReference type="GO" id="GO:0005829">
    <property type="term" value="C:cytosol"/>
    <property type="evidence" value="ECO:0007669"/>
    <property type="project" value="TreeGrafter"/>
</dbReference>
<evidence type="ECO:0000256" key="8">
    <source>
        <dbReference type="ARBA" id="ARBA00048988"/>
    </source>
</evidence>
<dbReference type="AlphaFoldDB" id="A0A974BLL7"/>
<keyword evidence="12" id="KW-1185">Reference proteome</keyword>
<evidence type="ECO:0000256" key="2">
    <source>
        <dbReference type="ARBA" id="ARBA00022801"/>
    </source>
</evidence>
<name>A0A974BLL7_SEDHY</name>
<keyword evidence="5" id="KW-0413">Isomerase</keyword>
<dbReference type="Gene3D" id="1.10.486.10">
    <property type="entry name" value="PCRA, domain 4"/>
    <property type="match status" value="1"/>
</dbReference>
<protein>
    <recommendedName>
        <fullName evidence="7">DNA 3'-5' helicase</fullName>
        <ecNumber evidence="7">5.6.2.4</ecNumber>
    </recommendedName>
</protein>
<evidence type="ECO:0000256" key="3">
    <source>
        <dbReference type="ARBA" id="ARBA00022806"/>
    </source>
</evidence>
<evidence type="ECO:0000256" key="4">
    <source>
        <dbReference type="ARBA" id="ARBA00022840"/>
    </source>
</evidence>
<reference evidence="11" key="1">
    <citation type="submission" date="2020-07" db="EMBL/GenBank/DDBJ databases">
        <title>Genomic analysis of a strain of Sedimentibacter Hydroxybenzoicus DSM7310.</title>
        <authorList>
            <person name="Ma S."/>
        </authorList>
    </citation>
    <scope>NUCLEOTIDE SEQUENCE</scope>
    <source>
        <strain evidence="11">DSM 7310</strain>
    </source>
</reference>
<dbReference type="EC" id="5.6.2.4" evidence="7"/>
<keyword evidence="1 9" id="KW-0547">Nucleotide-binding</keyword>
<evidence type="ECO:0000256" key="6">
    <source>
        <dbReference type="ARBA" id="ARBA00034617"/>
    </source>
</evidence>
<dbReference type="InterPro" id="IPR000212">
    <property type="entry name" value="DNA_helicase_UvrD/REP"/>
</dbReference>
<evidence type="ECO:0000256" key="5">
    <source>
        <dbReference type="ARBA" id="ARBA00023235"/>
    </source>
</evidence>
<proteinExistence type="predicted"/>
<dbReference type="Pfam" id="PF08378">
    <property type="entry name" value="NERD"/>
    <property type="match status" value="1"/>
</dbReference>
<dbReference type="InterPro" id="IPR014017">
    <property type="entry name" value="DNA_helicase_UvrD-like_C"/>
</dbReference>
<dbReference type="PANTHER" id="PTHR11070:SF67">
    <property type="entry name" value="DNA 3'-5' HELICASE"/>
    <property type="match status" value="1"/>
</dbReference>
<dbReference type="GO" id="GO:0043138">
    <property type="term" value="F:3'-5' DNA helicase activity"/>
    <property type="evidence" value="ECO:0007669"/>
    <property type="project" value="UniProtKB-EC"/>
</dbReference>
<dbReference type="PANTHER" id="PTHR11070">
    <property type="entry name" value="UVRD / RECB / PCRA DNA HELICASE FAMILY MEMBER"/>
    <property type="match status" value="1"/>
</dbReference>
<dbReference type="InterPro" id="IPR014016">
    <property type="entry name" value="UvrD-like_ATP-bd"/>
</dbReference>
<dbReference type="PROSITE" id="PS51198">
    <property type="entry name" value="UVRD_HELICASE_ATP_BIND"/>
    <property type="match status" value="1"/>
</dbReference>
<keyword evidence="2 9" id="KW-0378">Hydrolase</keyword>
<dbReference type="InterPro" id="IPR027417">
    <property type="entry name" value="P-loop_NTPase"/>
</dbReference>
<keyword evidence="4 9" id="KW-0067">ATP-binding</keyword>
<sequence>MAKMIDVKPSYKGEGKVWDSLCEYLSNDTVVYNQREINGREYDFCIMTENRGIIVIEVKGWAPDKITVNGVDNIEVEGYDKPQGSPKKQARAYRFSILNKISSMYNVSPLVLDMVCYPFISREQYYETKLNIISEEQYTLFKEDLEDKDILNIKIQEVYNINNVIPHSDFSYDLMLRIRRNLEAGLKAVNEENKVLPYSRLLVYPVTISKIEIDSLIDEYFLGVKNIIFVNTQTYYEEILSSLNCALKQRNIDYKKNNLHIGFDKGIPLSHDKDCFKIFNFELYWVKSLESKCYEKICINEGNVSLAFHKTLEVLAKCSSFNLQQYKVEHATMEKDILVEAGAGTGKTFLMVSRIAYLCNNESNPISDISKEIAMVTFTNDAAINMKKRLKQMFINYFVLTGHERFLKHVEDIDRANISTIHKFGIRIMRGESLYTGLGTNFRISSNEYDRGRSYDIFLGEYLDERERENSNFINEFPIPIYDLKKKLMNVADRLFDRSINFEQIKVQEMGVTVENNIPYFNDLLIRVVFPAEAIYLEMMKASNKVDLKECLIELNKILSMRCDKLENLKLRYMFIDEFQDTDDVQIGVFQKLQKSINTECKLFVVGDLKQSIYRFRGAKLNAFQRLQNGKENEWSHYRLNRNYRTDARLLKLFDRIFSLMGSRQILPYTREDDQLVSDVVTDAKEDELMICMPCHGKDSEKILELLNDIILSEKAKIENLMQTKTLSKEERTIAILVRSNWQVESVVNAATKRDINIEISTGGDLFQLPSTLDLYKIVLAISHNTSPVYLVNFIESNYTNLKLDYTKMHCISEEEKLKLLTGVLDEFFERRMGMSWNSVLSEVYSQPILYVLKKIFDTLQPWENYSLVPDKQRMYIANYEYLLERMIKFSRIDALTLSQVIEYLGINILTGQQQLSRSTEVDDDGVHVICTTVHKSKGLEYGTVILPYTYEDISDTKKVKLEANYDDNKLSYTVLFENGIRERNSNYSESTEVDEQIAEESRILYVALTRAIRSCIWINNLDSTPHISWASLLEE</sequence>
<keyword evidence="3 9" id="KW-0347">Helicase</keyword>